<evidence type="ECO:0000256" key="1">
    <source>
        <dbReference type="SAM" id="MobiDB-lite"/>
    </source>
</evidence>
<gene>
    <name evidence="2" type="ORF">BU23DRAFT_557360</name>
</gene>
<proteinExistence type="predicted"/>
<dbReference type="Proteomes" id="UP000800036">
    <property type="component" value="Unassembled WGS sequence"/>
</dbReference>
<feature type="compositionally biased region" description="Polar residues" evidence="1">
    <location>
        <begin position="29"/>
        <end position="40"/>
    </location>
</feature>
<dbReference type="AlphaFoldDB" id="A0A6A5UX32"/>
<accession>A0A6A5UX32</accession>
<name>A0A6A5UX32_9PLEO</name>
<dbReference type="EMBL" id="ML976706">
    <property type="protein sequence ID" value="KAF1969733.1"/>
    <property type="molecule type" value="Genomic_DNA"/>
</dbReference>
<evidence type="ECO:0000313" key="2">
    <source>
        <dbReference type="EMBL" id="KAF1969733.1"/>
    </source>
</evidence>
<keyword evidence="3" id="KW-1185">Reference proteome</keyword>
<evidence type="ECO:0000313" key="3">
    <source>
        <dbReference type="Proteomes" id="UP000800036"/>
    </source>
</evidence>
<feature type="region of interest" description="Disordered" evidence="1">
    <location>
        <begin position="28"/>
        <end position="61"/>
    </location>
</feature>
<organism evidence="2 3">
    <name type="scientific">Bimuria novae-zelandiae CBS 107.79</name>
    <dbReference type="NCBI Taxonomy" id="1447943"/>
    <lineage>
        <taxon>Eukaryota</taxon>
        <taxon>Fungi</taxon>
        <taxon>Dikarya</taxon>
        <taxon>Ascomycota</taxon>
        <taxon>Pezizomycotina</taxon>
        <taxon>Dothideomycetes</taxon>
        <taxon>Pleosporomycetidae</taxon>
        <taxon>Pleosporales</taxon>
        <taxon>Massarineae</taxon>
        <taxon>Didymosphaeriaceae</taxon>
        <taxon>Bimuria</taxon>
    </lineage>
</organism>
<sequence length="61" mass="6796">MAFEYSLELLHRYFCTVNPSEARDLPSKIVQSPSTQSASSPHPAVPNHQTITSACHGRDKR</sequence>
<protein>
    <submittedName>
        <fullName evidence="2">Uncharacterized protein</fullName>
    </submittedName>
</protein>
<reference evidence="2" key="1">
    <citation type="journal article" date="2020" name="Stud. Mycol.">
        <title>101 Dothideomycetes genomes: a test case for predicting lifestyles and emergence of pathogens.</title>
        <authorList>
            <person name="Haridas S."/>
            <person name="Albert R."/>
            <person name="Binder M."/>
            <person name="Bloem J."/>
            <person name="Labutti K."/>
            <person name="Salamov A."/>
            <person name="Andreopoulos B."/>
            <person name="Baker S."/>
            <person name="Barry K."/>
            <person name="Bills G."/>
            <person name="Bluhm B."/>
            <person name="Cannon C."/>
            <person name="Castanera R."/>
            <person name="Culley D."/>
            <person name="Daum C."/>
            <person name="Ezra D."/>
            <person name="Gonzalez J."/>
            <person name="Henrissat B."/>
            <person name="Kuo A."/>
            <person name="Liang C."/>
            <person name="Lipzen A."/>
            <person name="Lutzoni F."/>
            <person name="Magnuson J."/>
            <person name="Mondo S."/>
            <person name="Nolan M."/>
            <person name="Ohm R."/>
            <person name="Pangilinan J."/>
            <person name="Park H.-J."/>
            <person name="Ramirez L."/>
            <person name="Alfaro M."/>
            <person name="Sun H."/>
            <person name="Tritt A."/>
            <person name="Yoshinaga Y."/>
            <person name="Zwiers L.-H."/>
            <person name="Turgeon B."/>
            <person name="Goodwin S."/>
            <person name="Spatafora J."/>
            <person name="Crous P."/>
            <person name="Grigoriev I."/>
        </authorList>
    </citation>
    <scope>NUCLEOTIDE SEQUENCE</scope>
    <source>
        <strain evidence="2">CBS 107.79</strain>
    </source>
</reference>